<dbReference type="InterPro" id="IPR011990">
    <property type="entry name" value="TPR-like_helical_dom_sf"/>
</dbReference>
<dbReference type="PROSITE" id="PS51375">
    <property type="entry name" value="PPR"/>
    <property type="match status" value="1"/>
</dbReference>
<dbReference type="InterPro" id="IPR002885">
    <property type="entry name" value="PPR_rpt"/>
</dbReference>
<dbReference type="GO" id="GO:0009451">
    <property type="term" value="P:RNA modification"/>
    <property type="evidence" value="ECO:0007669"/>
    <property type="project" value="InterPro"/>
</dbReference>
<evidence type="ECO:0000313" key="4">
    <source>
        <dbReference type="Proteomes" id="UP000017836"/>
    </source>
</evidence>
<protein>
    <recommendedName>
        <fullName evidence="5">Pentatricopeptide repeat-containing protein</fullName>
    </recommendedName>
</protein>
<dbReference type="GO" id="GO:0003723">
    <property type="term" value="F:RNA binding"/>
    <property type="evidence" value="ECO:0007669"/>
    <property type="project" value="InterPro"/>
</dbReference>
<evidence type="ECO:0008006" key="5">
    <source>
        <dbReference type="Google" id="ProtNLM"/>
    </source>
</evidence>
<dbReference type="Pfam" id="PF01535">
    <property type="entry name" value="PPR"/>
    <property type="match status" value="1"/>
</dbReference>
<dbReference type="InterPro" id="IPR046960">
    <property type="entry name" value="PPR_At4g14850-like_plant"/>
</dbReference>
<dbReference type="EMBL" id="KI392980">
    <property type="protein sequence ID" value="ERN09411.1"/>
    <property type="molecule type" value="Genomic_DNA"/>
</dbReference>
<dbReference type="Pfam" id="PF13041">
    <property type="entry name" value="PPR_2"/>
    <property type="match status" value="1"/>
</dbReference>
<evidence type="ECO:0000313" key="3">
    <source>
        <dbReference type="EMBL" id="ERN09411.1"/>
    </source>
</evidence>
<dbReference type="AlphaFoldDB" id="W1PNV6"/>
<dbReference type="NCBIfam" id="TIGR00756">
    <property type="entry name" value="PPR"/>
    <property type="match status" value="1"/>
</dbReference>
<organism evidence="3 4">
    <name type="scientific">Amborella trichopoda</name>
    <dbReference type="NCBI Taxonomy" id="13333"/>
    <lineage>
        <taxon>Eukaryota</taxon>
        <taxon>Viridiplantae</taxon>
        <taxon>Streptophyta</taxon>
        <taxon>Embryophyta</taxon>
        <taxon>Tracheophyta</taxon>
        <taxon>Spermatophyta</taxon>
        <taxon>Magnoliopsida</taxon>
        <taxon>Amborellales</taxon>
        <taxon>Amborellaceae</taxon>
        <taxon>Amborella</taxon>
    </lineage>
</organism>
<dbReference type="Proteomes" id="UP000017836">
    <property type="component" value="Unassembled WGS sequence"/>
</dbReference>
<dbReference type="Gene3D" id="1.25.40.10">
    <property type="entry name" value="Tetratricopeptide repeat domain"/>
    <property type="match status" value="1"/>
</dbReference>
<dbReference type="Gramene" id="ERN09411">
    <property type="protein sequence ID" value="ERN09411"/>
    <property type="gene ID" value="AMTR_s00029p00051540"/>
</dbReference>
<accession>W1PNV6</accession>
<dbReference type="OMA" id="KAGCEIH"/>
<dbReference type="HOGENOM" id="CLU_002706_21_2_1"/>
<dbReference type="eggNOG" id="KOG4197">
    <property type="taxonomic scope" value="Eukaryota"/>
</dbReference>
<evidence type="ECO:0000256" key="2">
    <source>
        <dbReference type="PROSITE-ProRule" id="PRU00708"/>
    </source>
</evidence>
<gene>
    <name evidence="3" type="ORF">AMTR_s00029p00051540</name>
</gene>
<dbReference type="STRING" id="13333.W1PNV6"/>
<reference evidence="4" key="1">
    <citation type="journal article" date="2013" name="Science">
        <title>The Amborella genome and the evolution of flowering plants.</title>
        <authorList>
            <consortium name="Amborella Genome Project"/>
        </authorList>
    </citation>
    <scope>NUCLEOTIDE SEQUENCE [LARGE SCALE GENOMIC DNA]</scope>
</reference>
<proteinExistence type="predicted"/>
<keyword evidence="1" id="KW-0677">Repeat</keyword>
<dbReference type="FunFam" id="1.25.40.10:FF:000470">
    <property type="entry name" value="Pentatricopeptide repeat-containing protein At5g66520"/>
    <property type="match status" value="1"/>
</dbReference>
<name>W1PNV6_AMBTC</name>
<keyword evidence="4" id="KW-1185">Reference proteome</keyword>
<sequence length="181" mass="20006">MTTGPLIARKLPPILSLLDSCTHMNQLKQIHAHIIIQGLSRSNFTGSRLIAFCAVSPYASIDHAKLIFAQIQEPSIFTWNSMIRGLSMSSNPKEAIVFYSQLLCKNTQPNNFTFPFVIKACTEAAAVETGLLLHNHVIKLGLELDAYVLSSLIHMYASGGKIDAAIKLFAEASEEEVWEIF</sequence>
<dbReference type="PANTHER" id="PTHR47926">
    <property type="entry name" value="PENTATRICOPEPTIDE REPEAT-CONTAINING PROTEIN"/>
    <property type="match status" value="1"/>
</dbReference>
<feature type="repeat" description="PPR" evidence="2">
    <location>
        <begin position="75"/>
        <end position="109"/>
    </location>
</feature>
<evidence type="ECO:0000256" key="1">
    <source>
        <dbReference type="ARBA" id="ARBA00022737"/>
    </source>
</evidence>